<feature type="transmembrane region" description="Helical" evidence="2">
    <location>
        <begin position="200"/>
        <end position="233"/>
    </location>
</feature>
<feature type="compositionally biased region" description="Basic and acidic residues" evidence="1">
    <location>
        <begin position="307"/>
        <end position="318"/>
    </location>
</feature>
<reference evidence="3 4" key="1">
    <citation type="submission" date="2019-10" db="EMBL/GenBank/DDBJ databases">
        <title>Taxonomy of Antarctic Massilia spp.: description of Massilia rubra sp. nov., Massilia aquatica sp. nov., Massilia mucilaginosa sp. nov., Massilia frigida sp. nov. isolated from streams, lakes and regoliths.</title>
        <authorList>
            <person name="Holochova P."/>
            <person name="Sedlacek I."/>
            <person name="Kralova S."/>
            <person name="Maslanova I."/>
            <person name="Busse H.-J."/>
            <person name="Stankova E."/>
            <person name="Vrbovska V."/>
            <person name="Kovarovic V."/>
            <person name="Bartak M."/>
            <person name="Svec P."/>
            <person name="Pantucek R."/>
        </authorList>
    </citation>
    <scope>NUCLEOTIDE SEQUENCE [LARGE SCALE GENOMIC DNA]</scope>
    <source>
        <strain evidence="3 4">CCM 8733</strain>
    </source>
</reference>
<dbReference type="Proteomes" id="UP000609726">
    <property type="component" value="Unassembled WGS sequence"/>
</dbReference>
<dbReference type="RefSeq" id="WP_166873173.1">
    <property type="nucleotide sequence ID" value="NZ_WHJH01000007.1"/>
</dbReference>
<protein>
    <recommendedName>
        <fullName evidence="5">DUF4129 domain-containing protein</fullName>
    </recommendedName>
</protein>
<feature type="transmembrane region" description="Helical" evidence="2">
    <location>
        <begin position="384"/>
        <end position="402"/>
    </location>
</feature>
<gene>
    <name evidence="3" type="ORF">F2P45_09130</name>
</gene>
<feature type="transmembrane region" description="Helical" evidence="2">
    <location>
        <begin position="49"/>
        <end position="69"/>
    </location>
</feature>
<evidence type="ECO:0000256" key="2">
    <source>
        <dbReference type="SAM" id="Phobius"/>
    </source>
</evidence>
<feature type="region of interest" description="Disordered" evidence="1">
    <location>
        <begin position="300"/>
        <end position="324"/>
    </location>
</feature>
<keyword evidence="2" id="KW-1133">Transmembrane helix</keyword>
<proteinExistence type="predicted"/>
<feature type="transmembrane region" description="Helical" evidence="2">
    <location>
        <begin position="154"/>
        <end position="180"/>
    </location>
</feature>
<keyword evidence="2" id="KW-0472">Membrane</keyword>
<feature type="transmembrane region" description="Helical" evidence="2">
    <location>
        <begin position="260"/>
        <end position="280"/>
    </location>
</feature>
<keyword evidence="2" id="KW-0812">Transmembrane</keyword>
<evidence type="ECO:0008006" key="5">
    <source>
        <dbReference type="Google" id="ProtNLM"/>
    </source>
</evidence>
<evidence type="ECO:0000256" key="1">
    <source>
        <dbReference type="SAM" id="MobiDB-lite"/>
    </source>
</evidence>
<organism evidence="3 4">
    <name type="scientific">Massilia mucilaginosa</name>
    <dbReference type="NCBI Taxonomy" id="2609282"/>
    <lineage>
        <taxon>Bacteria</taxon>
        <taxon>Pseudomonadati</taxon>
        <taxon>Pseudomonadota</taxon>
        <taxon>Betaproteobacteria</taxon>
        <taxon>Burkholderiales</taxon>
        <taxon>Oxalobacteraceae</taxon>
        <taxon>Telluria group</taxon>
        <taxon>Massilia</taxon>
    </lineage>
</organism>
<dbReference type="EMBL" id="WHJH01000007">
    <property type="protein sequence ID" value="NHZ89178.1"/>
    <property type="molecule type" value="Genomic_DNA"/>
</dbReference>
<name>A0ABX0NQL6_9BURK</name>
<sequence length="544" mass="59494">MQIDKLQIELRPRTNAQALDLGFSLLHSHASAAYMSFLVLWLPLLALCAALTVWLPDLGWAWILLAWWFKPLLERAPLYVLSRQVFGTTVTWQEAVRAWPRQIGGGAFRLLTWGRPFSPGRGLSHPVWMLEGARGRVANLRRATLGNNGTASSAAWFGIVCSHLEMVLQLGVLGFIGIFISDGKTTNPFILYVTADGAAPQTMAVALMTLGAFGMATAIMAPVYTACCFTLYLNRRASMEAWDIEIKLRQMKRPAARTRAAPVLSALLALAGAGVLLSAASLPLPALAAPAAATAPAAAVAGPAKCEPPKDGPRRPERGPLLAPEQAGVRKQIDQLYATDDLRGYACTEIWRMKEKSKEPEKKKDDKDEDFNFPSVNFNFAADIFKMVVIALAIGLVGWLLYRYRHHLPAFERAAKVRVATEIGGLNIRAESLPPNVTDEVRAFWARGEQRAALALLYRATLSRLVTEDALALRQGNTEGDCLRLARQAEQRGRLARARLDVADSATTLWLNGAYAARWPGDDVLLACCAAWDAQFGAVREVTP</sequence>
<keyword evidence="4" id="KW-1185">Reference proteome</keyword>
<evidence type="ECO:0000313" key="3">
    <source>
        <dbReference type="EMBL" id="NHZ89178.1"/>
    </source>
</evidence>
<evidence type="ECO:0000313" key="4">
    <source>
        <dbReference type="Proteomes" id="UP000609726"/>
    </source>
</evidence>
<comment type="caution">
    <text evidence="3">The sequence shown here is derived from an EMBL/GenBank/DDBJ whole genome shotgun (WGS) entry which is preliminary data.</text>
</comment>
<feature type="transmembrane region" description="Helical" evidence="2">
    <location>
        <begin position="21"/>
        <end position="43"/>
    </location>
</feature>
<accession>A0ABX0NQL6</accession>